<keyword evidence="1" id="KW-0614">Plasmid</keyword>
<accession>A0ABY9K090</accession>
<evidence type="ECO:0000313" key="1">
    <source>
        <dbReference type="EMBL" id="WLR44429.1"/>
    </source>
</evidence>
<dbReference type="Proteomes" id="UP001197974">
    <property type="component" value="Plasmid unnamed1"/>
</dbReference>
<protein>
    <submittedName>
        <fullName evidence="1">AimR family lysis-lysogeny pheromone receptor</fullName>
    </submittedName>
</protein>
<sequence length="414" mass="48724">MSMISIITVVLGVRCENFKRFKGNKSIGQPKRHRAKLIGVSSPTIKRITDWIDGTTTQQPKYEYILSLTRLLSQRKDDRDLINITKYLCEHTSQTATPRNLKILMVVSFEQEMFEELEILTELGLSVTWNSKHKIKQYSHFYKLLLQTKNDSRDFKDIKREAVEAKANYSNKEVKFLFEYVELLMTYNISARERSILNYPEFKISLNKLMEKTSYINCVFMQDIYVVRVKDLLLKVELKLNNLKELRSMALPLIDDLTIGQRIRSSIIFTYGSSYFFECYNTFKKYIELASGTYKKLDRQHDYKMVQEHLSMCRVFHKKDFDKIEHITEIGKAFLYYQQGNLELSKKTLDTINCPDREIPFSKYLEGLLEKDYATKIGKFNNSISLFEGRHDYFQKKFPELAINTLGKRGAVAR</sequence>
<dbReference type="EMBL" id="CP129014">
    <property type="protein sequence ID" value="WLR44429.1"/>
    <property type="molecule type" value="Genomic_DNA"/>
</dbReference>
<dbReference type="InterPro" id="IPR047705">
    <property type="entry name" value="AimR-like"/>
</dbReference>
<keyword evidence="2" id="KW-1185">Reference proteome</keyword>
<dbReference type="RefSeq" id="WP_226540715.1">
    <property type="nucleotide sequence ID" value="NZ_CP129014.1"/>
</dbReference>
<organism evidence="1 2">
    <name type="scientific">Bacillus carboniphilus</name>
    <dbReference type="NCBI Taxonomy" id="86663"/>
    <lineage>
        <taxon>Bacteria</taxon>
        <taxon>Bacillati</taxon>
        <taxon>Bacillota</taxon>
        <taxon>Bacilli</taxon>
        <taxon>Bacillales</taxon>
        <taxon>Bacillaceae</taxon>
        <taxon>Bacillus</taxon>
    </lineage>
</organism>
<name>A0ABY9K090_9BACI</name>
<geneLocation type="plasmid" evidence="1 2">
    <name>unnamed1</name>
</geneLocation>
<dbReference type="NCBIfam" id="NF038310">
    <property type="entry name" value="lysogeny_AimR"/>
    <property type="match status" value="1"/>
</dbReference>
<evidence type="ECO:0000313" key="2">
    <source>
        <dbReference type="Proteomes" id="UP001197974"/>
    </source>
</evidence>
<gene>
    <name evidence="1" type="ORF">LC087_18780</name>
</gene>
<keyword evidence="1" id="KW-0675">Receptor</keyword>
<reference evidence="1 2" key="1">
    <citation type="submission" date="2023-06" db="EMBL/GenBank/DDBJ databases">
        <title>Five Gram-positive bacteria isolated from mangrove sediments in Shenzhen, Guangdong, China.</title>
        <authorList>
            <person name="Yu S."/>
            <person name="Zheng W."/>
            <person name="Huang Y."/>
        </authorList>
    </citation>
    <scope>NUCLEOTIDE SEQUENCE [LARGE SCALE GENOMIC DNA]</scope>
    <source>
        <strain evidence="1 2">SaN35-3</strain>
        <plasmid evidence="1 2">unnamed1</plasmid>
    </source>
</reference>
<proteinExistence type="predicted"/>
<dbReference type="Pfam" id="PF22871">
    <property type="entry name" value="AimR"/>
    <property type="match status" value="1"/>
</dbReference>